<protein>
    <submittedName>
        <fullName evidence="5">NAD(P)-dependent oxidoreductase</fullName>
        <ecNumber evidence="5">1.1.-.-</ecNumber>
    </submittedName>
</protein>
<evidence type="ECO:0000259" key="3">
    <source>
        <dbReference type="Pfam" id="PF03446"/>
    </source>
</evidence>
<dbReference type="PIRSF" id="PIRSF000103">
    <property type="entry name" value="HIBADH"/>
    <property type="match status" value="1"/>
</dbReference>
<dbReference type="Proteomes" id="UP001596084">
    <property type="component" value="Unassembled WGS sequence"/>
</dbReference>
<dbReference type="GO" id="GO:0016491">
    <property type="term" value="F:oxidoreductase activity"/>
    <property type="evidence" value="ECO:0007669"/>
    <property type="project" value="UniProtKB-KW"/>
</dbReference>
<dbReference type="RefSeq" id="WP_068835063.1">
    <property type="nucleotide sequence ID" value="NZ_JBHSMX010000020.1"/>
</dbReference>
<dbReference type="SUPFAM" id="SSF51735">
    <property type="entry name" value="NAD(P)-binding Rossmann-fold domains"/>
    <property type="match status" value="1"/>
</dbReference>
<dbReference type="InterPro" id="IPR029154">
    <property type="entry name" value="HIBADH-like_NADP-bd"/>
</dbReference>
<keyword evidence="1 5" id="KW-0560">Oxidoreductase</keyword>
<evidence type="ECO:0000259" key="4">
    <source>
        <dbReference type="Pfam" id="PF14833"/>
    </source>
</evidence>
<dbReference type="Gene3D" id="3.40.50.720">
    <property type="entry name" value="NAD(P)-binding Rossmann-like Domain"/>
    <property type="match status" value="1"/>
</dbReference>
<dbReference type="PANTHER" id="PTHR43060">
    <property type="entry name" value="3-HYDROXYISOBUTYRATE DEHYDROGENASE-LIKE 1, MITOCHONDRIAL-RELATED"/>
    <property type="match status" value="1"/>
</dbReference>
<gene>
    <name evidence="5" type="ORF">ACFPP7_12545</name>
</gene>
<dbReference type="EMBL" id="JBHSMX010000020">
    <property type="protein sequence ID" value="MFC5521739.1"/>
    <property type="molecule type" value="Genomic_DNA"/>
</dbReference>
<keyword evidence="6" id="KW-1185">Reference proteome</keyword>
<dbReference type="InterPro" id="IPR036291">
    <property type="entry name" value="NAD(P)-bd_dom_sf"/>
</dbReference>
<dbReference type="Gene3D" id="1.10.1040.10">
    <property type="entry name" value="N-(1-d-carboxylethyl)-l-norvaline Dehydrogenase, domain 2"/>
    <property type="match status" value="1"/>
</dbReference>
<evidence type="ECO:0000313" key="6">
    <source>
        <dbReference type="Proteomes" id="UP001596084"/>
    </source>
</evidence>
<dbReference type="InterPro" id="IPR008927">
    <property type="entry name" value="6-PGluconate_DH-like_C_sf"/>
</dbReference>
<dbReference type="InterPro" id="IPR013328">
    <property type="entry name" value="6PGD_dom2"/>
</dbReference>
<feature type="domain" description="6-phosphogluconate dehydrogenase NADP-binding" evidence="3">
    <location>
        <begin position="7"/>
        <end position="161"/>
    </location>
</feature>
<name>A0ABW0QGD2_9BURK</name>
<keyword evidence="2" id="KW-0520">NAD</keyword>
<dbReference type="Pfam" id="PF14833">
    <property type="entry name" value="NAD_binding_11"/>
    <property type="match status" value="1"/>
</dbReference>
<accession>A0ABW0QGD2</accession>
<evidence type="ECO:0000256" key="1">
    <source>
        <dbReference type="ARBA" id="ARBA00023002"/>
    </source>
</evidence>
<dbReference type="PANTHER" id="PTHR43060:SF15">
    <property type="entry name" value="3-HYDROXYISOBUTYRATE DEHYDROGENASE-LIKE 1, MITOCHONDRIAL-RELATED"/>
    <property type="match status" value="1"/>
</dbReference>
<sequence>MSAPLMVGFVGTGIMGAHMARRLAAAGHRVQAWNRTAEKARQLERSGVSAAAAARDVARAADVVICMLSSGPVCDDVLLDQGEVLGTMRPGSTLIVMSSIPVESARRQSEAAALRGVNYLDAPVSGGEAGAEAGTLAIMVGGDEAVFERSRALFEAMGRPVRVGPTGSGQLAKLVNQMMVASSIAAVAEALLFAERGGADPAKVREALLGGFADSTVLRQHGQRMIAGNFVPGGPAKYQVKDTSTALALSRSIGLELPLLDLVDRLFADMVSHGDGDLDHSAIIREFRRRQV</sequence>
<evidence type="ECO:0000313" key="5">
    <source>
        <dbReference type="EMBL" id="MFC5521739.1"/>
    </source>
</evidence>
<reference evidence="6" key="1">
    <citation type="journal article" date="2019" name="Int. J. Syst. Evol. Microbiol.">
        <title>The Global Catalogue of Microorganisms (GCM) 10K type strain sequencing project: providing services to taxonomists for standard genome sequencing and annotation.</title>
        <authorList>
            <consortium name="The Broad Institute Genomics Platform"/>
            <consortium name="The Broad Institute Genome Sequencing Center for Infectious Disease"/>
            <person name="Wu L."/>
            <person name="Ma J."/>
        </authorList>
    </citation>
    <scope>NUCLEOTIDE SEQUENCE [LARGE SCALE GENOMIC DNA]</scope>
    <source>
        <strain evidence="6">CGMCC 4.7277</strain>
    </source>
</reference>
<feature type="domain" description="3-hydroxyisobutyrate dehydrogenase-like NAD-binding" evidence="4">
    <location>
        <begin position="167"/>
        <end position="285"/>
    </location>
</feature>
<dbReference type="InterPro" id="IPR006115">
    <property type="entry name" value="6PGDH_NADP-bd"/>
</dbReference>
<dbReference type="EC" id="1.1.-.-" evidence="5"/>
<dbReference type="InterPro" id="IPR015815">
    <property type="entry name" value="HIBADH-related"/>
</dbReference>
<organism evidence="5 6">
    <name type="scientific">Polaromonas jejuensis</name>
    <dbReference type="NCBI Taxonomy" id="457502"/>
    <lineage>
        <taxon>Bacteria</taxon>
        <taxon>Pseudomonadati</taxon>
        <taxon>Pseudomonadota</taxon>
        <taxon>Betaproteobacteria</taxon>
        <taxon>Burkholderiales</taxon>
        <taxon>Comamonadaceae</taxon>
        <taxon>Polaromonas</taxon>
    </lineage>
</organism>
<evidence type="ECO:0000256" key="2">
    <source>
        <dbReference type="ARBA" id="ARBA00023027"/>
    </source>
</evidence>
<dbReference type="SUPFAM" id="SSF48179">
    <property type="entry name" value="6-phosphogluconate dehydrogenase C-terminal domain-like"/>
    <property type="match status" value="1"/>
</dbReference>
<comment type="caution">
    <text evidence="5">The sequence shown here is derived from an EMBL/GenBank/DDBJ whole genome shotgun (WGS) entry which is preliminary data.</text>
</comment>
<dbReference type="Pfam" id="PF03446">
    <property type="entry name" value="NAD_binding_2"/>
    <property type="match status" value="1"/>
</dbReference>
<proteinExistence type="predicted"/>